<dbReference type="PRINTS" id="PR00037">
    <property type="entry name" value="HTHLACR"/>
</dbReference>
<dbReference type="SMART" id="SM00420">
    <property type="entry name" value="HTH_DEOR"/>
    <property type="match status" value="1"/>
</dbReference>
<proteinExistence type="predicted"/>
<dbReference type="RefSeq" id="WP_065546800.1">
    <property type="nucleotide sequence ID" value="NZ_CP016415.1"/>
</dbReference>
<dbReference type="Gene3D" id="3.40.50.1360">
    <property type="match status" value="1"/>
</dbReference>
<dbReference type="SUPFAM" id="SSF100950">
    <property type="entry name" value="NagB/RpiA/CoA transferase-like"/>
    <property type="match status" value="1"/>
</dbReference>
<evidence type="ECO:0000259" key="4">
    <source>
        <dbReference type="PROSITE" id="PS51000"/>
    </source>
</evidence>
<dbReference type="GO" id="GO:0003677">
    <property type="term" value="F:DNA binding"/>
    <property type="evidence" value="ECO:0007669"/>
    <property type="project" value="UniProtKB-KW"/>
</dbReference>
<dbReference type="Proteomes" id="UP000092528">
    <property type="component" value="Chromosome 2"/>
</dbReference>
<dbReference type="PROSITE" id="PS51000">
    <property type="entry name" value="HTH_DEOR_2"/>
    <property type="match status" value="1"/>
</dbReference>
<gene>
    <name evidence="5" type="ORF">VSVS05_03112</name>
</gene>
<evidence type="ECO:0000313" key="6">
    <source>
        <dbReference type="Proteomes" id="UP000092528"/>
    </source>
</evidence>
<dbReference type="PROSITE" id="PS00894">
    <property type="entry name" value="HTH_DEOR_1"/>
    <property type="match status" value="1"/>
</dbReference>
<dbReference type="Pfam" id="PF00455">
    <property type="entry name" value="DeoRC"/>
    <property type="match status" value="1"/>
</dbReference>
<dbReference type="InterPro" id="IPR001034">
    <property type="entry name" value="DeoR_HTH"/>
</dbReference>
<dbReference type="InterPro" id="IPR018356">
    <property type="entry name" value="Tscrpt_reg_HTH_DeoR_CS"/>
</dbReference>
<dbReference type="EMBL" id="CP016415">
    <property type="protein sequence ID" value="ANU38150.1"/>
    <property type="molecule type" value="Genomic_DNA"/>
</dbReference>
<dbReference type="Pfam" id="PF08220">
    <property type="entry name" value="HTH_DeoR"/>
    <property type="match status" value="1"/>
</dbReference>
<sequence>MRKTEIAKYIDQIGSVTVVDLSDRFHVSVETIRRDLKSLETLGKVIRVHGGAVSINERDIGESFADRSKSKVNEKRLLVEQALKYISEDQFIGLDASSSSWELAKIIPNINCTIVTNSLDIISVLKSKFNINVISTGGRFSEKYGAFSGKIAMSTLENMSLDLSFISCVGFDYNGSVWDSNEFNCQIKQSFIGISEKVILIADKTKLGKRSLLKICDSSEVDSIISDTDNIEAENN</sequence>
<keyword evidence="1" id="KW-0805">Transcription regulation</keyword>
<organism evidence="5 6">
    <name type="scientific">Vibrio scophthalmi</name>
    <dbReference type="NCBI Taxonomy" id="45658"/>
    <lineage>
        <taxon>Bacteria</taxon>
        <taxon>Pseudomonadati</taxon>
        <taxon>Pseudomonadota</taxon>
        <taxon>Gammaproteobacteria</taxon>
        <taxon>Vibrionales</taxon>
        <taxon>Vibrionaceae</taxon>
        <taxon>Vibrio</taxon>
    </lineage>
</organism>
<keyword evidence="6" id="KW-1185">Reference proteome</keyword>
<keyword evidence="3" id="KW-0804">Transcription</keyword>
<evidence type="ECO:0000256" key="3">
    <source>
        <dbReference type="ARBA" id="ARBA00023163"/>
    </source>
</evidence>
<feature type="domain" description="HTH deoR-type" evidence="4">
    <location>
        <begin position="1"/>
        <end position="54"/>
    </location>
</feature>
<dbReference type="PANTHER" id="PTHR30363:SF44">
    <property type="entry name" value="AGA OPERON TRANSCRIPTIONAL REPRESSOR-RELATED"/>
    <property type="match status" value="1"/>
</dbReference>
<dbReference type="InterPro" id="IPR014036">
    <property type="entry name" value="DeoR-like_C"/>
</dbReference>
<keyword evidence="2" id="KW-0238">DNA-binding</keyword>
<accession>A0A1C7FDU7</accession>
<dbReference type="InterPro" id="IPR050313">
    <property type="entry name" value="Carb_Metab_HTH_regulators"/>
</dbReference>
<dbReference type="GO" id="GO:0003700">
    <property type="term" value="F:DNA-binding transcription factor activity"/>
    <property type="evidence" value="ECO:0007669"/>
    <property type="project" value="InterPro"/>
</dbReference>
<name>A0A1C7FDU7_9VIBR</name>
<dbReference type="Gene3D" id="1.10.10.10">
    <property type="entry name" value="Winged helix-like DNA-binding domain superfamily/Winged helix DNA-binding domain"/>
    <property type="match status" value="1"/>
</dbReference>
<dbReference type="InterPro" id="IPR037171">
    <property type="entry name" value="NagB/RpiA_transferase-like"/>
</dbReference>
<dbReference type="PANTHER" id="PTHR30363">
    <property type="entry name" value="HTH-TYPE TRANSCRIPTIONAL REGULATOR SRLR-RELATED"/>
    <property type="match status" value="1"/>
</dbReference>
<dbReference type="SMART" id="SM01134">
    <property type="entry name" value="DeoRC"/>
    <property type="match status" value="1"/>
</dbReference>
<evidence type="ECO:0000256" key="1">
    <source>
        <dbReference type="ARBA" id="ARBA00023015"/>
    </source>
</evidence>
<evidence type="ECO:0000313" key="5">
    <source>
        <dbReference type="EMBL" id="ANU38150.1"/>
    </source>
</evidence>
<dbReference type="InterPro" id="IPR036390">
    <property type="entry name" value="WH_DNA-bd_sf"/>
</dbReference>
<reference evidence="5 6" key="1">
    <citation type="submission" date="2016-07" db="EMBL/GenBank/DDBJ databases">
        <title>Genome sequencing of Vibrio scophthalmi strain VS-05, an isolated from Paralichthys olivaceus.</title>
        <authorList>
            <person name="Han H.-J."/>
        </authorList>
    </citation>
    <scope>NUCLEOTIDE SEQUENCE [LARGE SCALE GENOMIC DNA]</scope>
    <source>
        <strain evidence="5 6">VS-05</strain>
    </source>
</reference>
<protein>
    <submittedName>
        <fullName evidence="5">Putative HTH-type transcriptional regulator YgbI</fullName>
    </submittedName>
</protein>
<dbReference type="InterPro" id="IPR036388">
    <property type="entry name" value="WH-like_DNA-bd_sf"/>
</dbReference>
<dbReference type="SUPFAM" id="SSF46785">
    <property type="entry name" value="Winged helix' DNA-binding domain"/>
    <property type="match status" value="1"/>
</dbReference>
<evidence type="ECO:0000256" key="2">
    <source>
        <dbReference type="ARBA" id="ARBA00023125"/>
    </source>
</evidence>
<dbReference type="PATRIC" id="fig|45658.7.peg.3047"/>
<dbReference type="AlphaFoldDB" id="A0A1C7FDU7"/>